<feature type="chain" id="PRO_5041460624" description="Immunoreactive mannoprotein MP88" evidence="2">
    <location>
        <begin position="22"/>
        <end position="367"/>
    </location>
</feature>
<keyword evidence="2" id="KW-0732">Signal</keyword>
<reference evidence="3" key="1">
    <citation type="submission" date="2023-06" db="EMBL/GenBank/DDBJ databases">
        <authorList>
            <consortium name="Lawrence Berkeley National Laboratory"/>
            <person name="Ahrendt S."/>
            <person name="Sahu N."/>
            <person name="Indic B."/>
            <person name="Wong-Bajracharya J."/>
            <person name="Merenyi Z."/>
            <person name="Ke H.-M."/>
            <person name="Monk M."/>
            <person name="Kocsube S."/>
            <person name="Drula E."/>
            <person name="Lipzen A."/>
            <person name="Balint B."/>
            <person name="Henrissat B."/>
            <person name="Andreopoulos B."/>
            <person name="Martin F.M."/>
            <person name="Harder C.B."/>
            <person name="Rigling D."/>
            <person name="Ford K.L."/>
            <person name="Foster G.D."/>
            <person name="Pangilinan J."/>
            <person name="Papanicolaou A."/>
            <person name="Barry K."/>
            <person name="LaButti K."/>
            <person name="Viragh M."/>
            <person name="Koriabine M."/>
            <person name="Yan M."/>
            <person name="Riley R."/>
            <person name="Champramary S."/>
            <person name="Plett K.L."/>
            <person name="Tsai I.J."/>
            <person name="Slot J."/>
            <person name="Sipos G."/>
            <person name="Plett J."/>
            <person name="Nagy L.G."/>
            <person name="Grigoriev I.V."/>
        </authorList>
    </citation>
    <scope>NUCLEOTIDE SEQUENCE</scope>
    <source>
        <strain evidence="3">ICMP 16352</strain>
    </source>
</reference>
<evidence type="ECO:0000256" key="1">
    <source>
        <dbReference type="SAM" id="MobiDB-lite"/>
    </source>
</evidence>
<feature type="region of interest" description="Disordered" evidence="1">
    <location>
        <begin position="302"/>
        <end position="332"/>
    </location>
</feature>
<organism evidence="3 4">
    <name type="scientific">Armillaria novae-zelandiae</name>
    <dbReference type="NCBI Taxonomy" id="153914"/>
    <lineage>
        <taxon>Eukaryota</taxon>
        <taxon>Fungi</taxon>
        <taxon>Dikarya</taxon>
        <taxon>Basidiomycota</taxon>
        <taxon>Agaricomycotina</taxon>
        <taxon>Agaricomycetes</taxon>
        <taxon>Agaricomycetidae</taxon>
        <taxon>Agaricales</taxon>
        <taxon>Marasmiineae</taxon>
        <taxon>Physalacriaceae</taxon>
        <taxon>Armillaria</taxon>
    </lineage>
</organism>
<gene>
    <name evidence="3" type="ORF">IW261DRAFT_1518263</name>
</gene>
<feature type="compositionally biased region" description="Low complexity" evidence="1">
    <location>
        <begin position="318"/>
        <end position="332"/>
    </location>
</feature>
<dbReference type="EMBL" id="JAUEPR010000070">
    <property type="protein sequence ID" value="KAK0468572.1"/>
    <property type="molecule type" value="Genomic_DNA"/>
</dbReference>
<comment type="caution">
    <text evidence="3">The sequence shown here is derived from an EMBL/GenBank/DDBJ whole genome shotgun (WGS) entry which is preliminary data.</text>
</comment>
<feature type="compositionally biased region" description="Gly residues" evidence="1">
    <location>
        <begin position="307"/>
        <end position="317"/>
    </location>
</feature>
<dbReference type="AlphaFoldDB" id="A0AA39NMV3"/>
<dbReference type="Proteomes" id="UP001175227">
    <property type="component" value="Unassembled WGS sequence"/>
</dbReference>
<accession>A0AA39NMV3</accession>
<proteinExistence type="predicted"/>
<evidence type="ECO:0008006" key="5">
    <source>
        <dbReference type="Google" id="ProtNLM"/>
    </source>
</evidence>
<evidence type="ECO:0000313" key="4">
    <source>
        <dbReference type="Proteomes" id="UP001175227"/>
    </source>
</evidence>
<name>A0AA39NMV3_9AGAR</name>
<evidence type="ECO:0000256" key="2">
    <source>
        <dbReference type="SAM" id="SignalP"/>
    </source>
</evidence>
<keyword evidence="4" id="KW-1185">Reference proteome</keyword>
<protein>
    <recommendedName>
        <fullName evidence="5">Immunoreactive mannoprotein MP88</fullName>
    </recommendedName>
</protein>
<sequence>MQRFASSAALALAIAASSVSAQSSTTFPDGVIASGTMGTTNPAQPTSGTTVNQTSVARLLSLNSVDDWCIFAPPENNTIGESEAIEVAWCTKARNNARVIPDGVITGVSFLKTDFYVQIFGYGDLTQLNIAAGDYGGELDPHGATGEGNPVGGNVTTDVVTGSDINIAEWMQFVSYTQFCIRACTNANSSYSAASMCEHKLDEMGCTFVMPGNYNFNGTFETCDADVAYPPGWYPVVTGGTTSYSTFAQYFTGTYTDSSGATVSYTVGDTVTPTTVAFTPASSNCQTTATISNGLAVATTGSSGSSGSSGGSSGASGSGSSSSRTASGSSASSTGNAAVSFKASTSYHDGVTLVALISGIAAIVLLH</sequence>
<feature type="signal peptide" evidence="2">
    <location>
        <begin position="1"/>
        <end position="21"/>
    </location>
</feature>
<evidence type="ECO:0000313" key="3">
    <source>
        <dbReference type="EMBL" id="KAK0468572.1"/>
    </source>
</evidence>